<sequence length="436" mass="48892">MGRIIEPPLQKKNVSAKLQTKMQELMRSVAEKRRQAEAKERNTILAKNCILDLIRLRYNFQAILDCTGVDKGFLTELYKSLNFPINVKTASISPSFHSPSDIALADCNSAQEFNHTNNNHQNDTSSCYSDSKTPRWLNNLVIDLTSSDSEAECSSDNRIELRCPDSISDFYNGTSSTDIASDVQEDTSRGDDTAKNILSEISHVLVKSKIELNRIKTLYKLKNSTVPSHLYPQLLRQKNQFISHVNSVFHELGILVQDNETESSVRRPSKRLRNADETANDELPASKFQVRNSNVTTNKTVITPRTSTPTIMEDNGSDITNMNLDRRETLAQRTPSSSSISTISADFEPSESGIPSSSISRSRNDLTNKLESSQESMYEKAIITKDSKAKVFTQYQSLRPFESNTDPKTTSEEVICPKEILEGSCQDSKCPFTHIS</sequence>
<dbReference type="EMBL" id="CP014245">
    <property type="protein sequence ID" value="AMD21190.1"/>
    <property type="molecule type" value="Genomic_DNA"/>
</dbReference>
<feature type="region of interest" description="Disordered" evidence="2">
    <location>
        <begin position="332"/>
        <end position="365"/>
    </location>
</feature>
<accession>A0A0X8HTH4</accession>
<organism evidence="3 4">
    <name type="scientific">Eremothecium sinecaudum</name>
    <dbReference type="NCBI Taxonomy" id="45286"/>
    <lineage>
        <taxon>Eukaryota</taxon>
        <taxon>Fungi</taxon>
        <taxon>Dikarya</taxon>
        <taxon>Ascomycota</taxon>
        <taxon>Saccharomycotina</taxon>
        <taxon>Saccharomycetes</taxon>
        <taxon>Saccharomycetales</taxon>
        <taxon>Saccharomycetaceae</taxon>
        <taxon>Eremothecium</taxon>
    </lineage>
</organism>
<feature type="compositionally biased region" description="Low complexity" evidence="2">
    <location>
        <begin position="336"/>
        <end position="361"/>
    </location>
</feature>
<proteinExistence type="predicted"/>
<dbReference type="GeneID" id="28724467"/>
<feature type="coiled-coil region" evidence="1">
    <location>
        <begin position="15"/>
        <end position="42"/>
    </location>
</feature>
<reference evidence="3 4" key="1">
    <citation type="submission" date="2016-01" db="EMBL/GenBank/DDBJ databases">
        <title>Genome sequence of the yeast Holleya sinecauda.</title>
        <authorList>
            <person name="Dietrich F.S."/>
        </authorList>
    </citation>
    <scope>NUCLEOTIDE SEQUENCE [LARGE SCALE GENOMIC DNA]</scope>
    <source>
        <strain evidence="3 4">ATCC 58844</strain>
    </source>
</reference>
<evidence type="ECO:0000256" key="1">
    <source>
        <dbReference type="SAM" id="Coils"/>
    </source>
</evidence>
<dbReference type="RefSeq" id="XP_017988186.1">
    <property type="nucleotide sequence ID" value="XM_018132533.1"/>
</dbReference>
<dbReference type="Proteomes" id="UP000243052">
    <property type="component" value="Chromosome v"/>
</dbReference>
<protein>
    <submittedName>
        <fullName evidence="3">HEL090Wp</fullName>
    </submittedName>
</protein>
<evidence type="ECO:0000313" key="3">
    <source>
        <dbReference type="EMBL" id="AMD21190.1"/>
    </source>
</evidence>
<feature type="region of interest" description="Disordered" evidence="2">
    <location>
        <begin position="260"/>
        <end position="282"/>
    </location>
</feature>
<evidence type="ECO:0000256" key="2">
    <source>
        <dbReference type="SAM" id="MobiDB-lite"/>
    </source>
</evidence>
<dbReference type="AlphaFoldDB" id="A0A0X8HTH4"/>
<evidence type="ECO:0000313" key="4">
    <source>
        <dbReference type="Proteomes" id="UP000243052"/>
    </source>
</evidence>
<name>A0A0X8HTH4_9SACH</name>
<gene>
    <name evidence="3" type="ORF">AW171_hschr53124</name>
</gene>
<keyword evidence="1" id="KW-0175">Coiled coil</keyword>
<dbReference type="OrthoDB" id="4036408at2759"/>
<keyword evidence="4" id="KW-1185">Reference proteome</keyword>